<comment type="caution">
    <text evidence="2">The sequence shown here is derived from an EMBL/GenBank/DDBJ whole genome shotgun (WGS) entry which is preliminary data.</text>
</comment>
<evidence type="ECO:0000313" key="3">
    <source>
        <dbReference type="Proteomes" id="UP000652219"/>
    </source>
</evidence>
<evidence type="ECO:0000313" key="2">
    <source>
        <dbReference type="EMBL" id="KAF6799596.1"/>
    </source>
</evidence>
<feature type="region of interest" description="Disordered" evidence="1">
    <location>
        <begin position="1"/>
        <end position="81"/>
    </location>
</feature>
<proteinExistence type="predicted"/>
<protein>
    <submittedName>
        <fullName evidence="2">Uncharacterized protein</fullName>
    </submittedName>
</protein>
<dbReference type="AlphaFoldDB" id="A0A8H6IV50"/>
<dbReference type="Proteomes" id="UP000652219">
    <property type="component" value="Unassembled WGS sequence"/>
</dbReference>
<organism evidence="2 3">
    <name type="scientific">Colletotrichum sojae</name>
    <dbReference type="NCBI Taxonomy" id="2175907"/>
    <lineage>
        <taxon>Eukaryota</taxon>
        <taxon>Fungi</taxon>
        <taxon>Dikarya</taxon>
        <taxon>Ascomycota</taxon>
        <taxon>Pezizomycotina</taxon>
        <taxon>Sordariomycetes</taxon>
        <taxon>Hypocreomycetidae</taxon>
        <taxon>Glomerellales</taxon>
        <taxon>Glomerellaceae</taxon>
        <taxon>Colletotrichum</taxon>
        <taxon>Colletotrichum orchidearum species complex</taxon>
    </lineage>
</organism>
<gene>
    <name evidence="2" type="ORF">CSOJ01_12409</name>
</gene>
<name>A0A8H6IV50_9PEZI</name>
<keyword evidence="3" id="KW-1185">Reference proteome</keyword>
<accession>A0A8H6IV50</accession>
<evidence type="ECO:0000256" key="1">
    <source>
        <dbReference type="SAM" id="MobiDB-lite"/>
    </source>
</evidence>
<dbReference type="EMBL" id="WIGN01000316">
    <property type="protein sequence ID" value="KAF6799596.1"/>
    <property type="molecule type" value="Genomic_DNA"/>
</dbReference>
<reference evidence="2 3" key="1">
    <citation type="journal article" date="2020" name="Phytopathology">
        <title>Genome Sequence Resources of Colletotrichum truncatum, C. plurivorum, C. musicola, and C. sojae: Four Species Pathogenic to Soybean (Glycine max).</title>
        <authorList>
            <person name="Rogerio F."/>
            <person name="Boufleur T.R."/>
            <person name="Ciampi-Guillardi M."/>
            <person name="Sukno S.A."/>
            <person name="Thon M.R."/>
            <person name="Massola Junior N.S."/>
            <person name="Baroncelli R."/>
        </authorList>
    </citation>
    <scope>NUCLEOTIDE SEQUENCE [LARGE SCALE GENOMIC DNA]</scope>
    <source>
        <strain evidence="2 3">LFN0009</strain>
    </source>
</reference>
<sequence length="81" mass="8527">MPPHTDRHRSGSRRSRSPARVGAGGRQGGQDPPIPARAHRIAGSLHPDHQQLALGTTPVSPIVESPRSPIAALGKSESRTT</sequence>